<dbReference type="Proteomes" id="UP001465668">
    <property type="component" value="Unassembled WGS sequence"/>
</dbReference>
<proteinExistence type="predicted"/>
<feature type="region of interest" description="Disordered" evidence="1">
    <location>
        <begin position="1"/>
        <end position="42"/>
    </location>
</feature>
<evidence type="ECO:0000313" key="3">
    <source>
        <dbReference type="EMBL" id="KAK9779421.1"/>
    </source>
</evidence>
<evidence type="ECO:0000259" key="2">
    <source>
        <dbReference type="Pfam" id="PF11001"/>
    </source>
</evidence>
<organism evidence="3 4">
    <name type="scientific">Seiridium cardinale</name>
    <dbReference type="NCBI Taxonomy" id="138064"/>
    <lineage>
        <taxon>Eukaryota</taxon>
        <taxon>Fungi</taxon>
        <taxon>Dikarya</taxon>
        <taxon>Ascomycota</taxon>
        <taxon>Pezizomycotina</taxon>
        <taxon>Sordariomycetes</taxon>
        <taxon>Xylariomycetidae</taxon>
        <taxon>Amphisphaeriales</taxon>
        <taxon>Sporocadaceae</taxon>
        <taxon>Seiridium</taxon>
    </lineage>
</organism>
<keyword evidence="4" id="KW-1185">Reference proteome</keyword>
<dbReference type="EMBL" id="JARVKM010000010">
    <property type="protein sequence ID" value="KAK9779421.1"/>
    <property type="molecule type" value="Genomic_DNA"/>
</dbReference>
<dbReference type="Pfam" id="PF11001">
    <property type="entry name" value="AFUB_07903_YDR124W_hel"/>
    <property type="match status" value="1"/>
</dbReference>
<feature type="region of interest" description="Disordered" evidence="1">
    <location>
        <begin position="330"/>
        <end position="385"/>
    </location>
</feature>
<accession>A0ABR2Y041</accession>
<evidence type="ECO:0000313" key="4">
    <source>
        <dbReference type="Proteomes" id="UP001465668"/>
    </source>
</evidence>
<feature type="region of interest" description="Disordered" evidence="1">
    <location>
        <begin position="201"/>
        <end position="229"/>
    </location>
</feature>
<dbReference type="InterPro" id="IPR047092">
    <property type="entry name" value="AFUB_07903/YDR124W-like_hel"/>
</dbReference>
<comment type="caution">
    <text evidence="3">The sequence shown here is derived from an EMBL/GenBank/DDBJ whole genome shotgun (WGS) entry which is preliminary data.</text>
</comment>
<dbReference type="PANTHER" id="PTHR36102">
    <property type="entry name" value="CHROMOSOME 10, WHOLE GENOME SHOTGUN SEQUENCE"/>
    <property type="match status" value="1"/>
</dbReference>
<gene>
    <name evidence="3" type="ORF">SCAR479_03487</name>
</gene>
<sequence length="574" mass="64085">MGQQDRFSREYYPNLGPSWGGRGGPSEDPQYNDDQIPERKGAPMPLQQVLREYARIPVKTFFMAAILEDGSHMTFCTPNSIPPEKFKEFYDATSFKNILSPSGTSVSTPSFDEPAIPYRRPAFELNPQDEYGSGRAARKRRANFSVDEMPMRPITRKKRSIVISDTKQLWQFYELRFKNCQQAACKLIAKAWIKTVEPKKQSTHPYTGKDEKAPDWWPQPWGDGQENKVRHKEPDHLYKRERLRLLCHILTMIIQPNEHQHSDITKLQLTVAKLEEVTWEALNAWFADNTNPANIQKKAYLEEIFKVAKQEERFRAGMIDGSTKVHVSTEDRINDGYASDTEDNSPSRLDDGVERMSISRSITPHKGLPQDMASYPTAHGPADNSSGPIQGAYMNDFVLRGAQYTSQPIAGSDFHEEVARYGEVPSLPAAAPLHSSGSMGFSSLQYMPAPDPSRRASMSDAHSEFTTPPTAGGYDPWANTSGPSNPAMYSLPATGYHSTAQVPAGQSTAQMTQSQQFPMLYEGMPRNHDPGQANMYRSLGPIAPATGYPDYGHPGVRGLAGPGVKQESFNKTVN</sequence>
<dbReference type="InterPro" id="IPR021264">
    <property type="entry name" value="AFUB_079030/YDR124W-like"/>
</dbReference>
<name>A0ABR2Y041_9PEZI</name>
<dbReference type="PANTHER" id="PTHR36102:SF1">
    <property type="entry name" value="YDR124W-LIKE HELICAL BUNDLE DOMAIN-CONTAINING PROTEIN"/>
    <property type="match status" value="1"/>
</dbReference>
<feature type="region of interest" description="Disordered" evidence="1">
    <location>
        <begin position="450"/>
        <end position="475"/>
    </location>
</feature>
<reference evidence="3 4" key="1">
    <citation type="submission" date="2024-02" db="EMBL/GenBank/DDBJ databases">
        <title>First draft genome assembly of two strains of Seiridium cardinale.</title>
        <authorList>
            <person name="Emiliani G."/>
            <person name="Scali E."/>
        </authorList>
    </citation>
    <scope>NUCLEOTIDE SEQUENCE [LARGE SCALE GENOMIC DNA]</scope>
    <source>
        <strain evidence="3 4">BM-138-000479</strain>
    </source>
</reference>
<evidence type="ECO:0000256" key="1">
    <source>
        <dbReference type="SAM" id="MobiDB-lite"/>
    </source>
</evidence>
<protein>
    <recommendedName>
        <fullName evidence="2">Subtelomeric hrmA-associated cluster protein AFUB-079030/YDR124W-like helical bundle domain-containing protein</fullName>
    </recommendedName>
</protein>
<feature type="domain" description="Subtelomeric hrmA-associated cluster protein AFUB-079030/YDR124W-like helical bundle" evidence="2">
    <location>
        <begin position="163"/>
        <end position="309"/>
    </location>
</feature>